<feature type="transmembrane region" description="Helical" evidence="5">
    <location>
        <begin position="199"/>
        <end position="215"/>
    </location>
</feature>
<dbReference type="Gene3D" id="1.20.1250.20">
    <property type="entry name" value="MFS general substrate transporter like domains"/>
    <property type="match status" value="1"/>
</dbReference>
<feature type="transmembrane region" description="Helical" evidence="5">
    <location>
        <begin position="350"/>
        <end position="371"/>
    </location>
</feature>
<dbReference type="PANTHER" id="PTHR23502:SF142">
    <property type="entry name" value="ORF"/>
    <property type="match status" value="1"/>
</dbReference>
<evidence type="ECO:0000313" key="8">
    <source>
        <dbReference type="Proteomes" id="UP000509510"/>
    </source>
</evidence>
<evidence type="ECO:0000256" key="3">
    <source>
        <dbReference type="ARBA" id="ARBA00022989"/>
    </source>
</evidence>
<reference evidence="8" key="1">
    <citation type="submission" date="2020-06" db="EMBL/GenBank/DDBJ databases">
        <title>A chromosome-scale genome assembly of Talaromyces rugulosus W13939.</title>
        <authorList>
            <person name="Wang B."/>
            <person name="Guo L."/>
            <person name="Ye K."/>
            <person name="Wang L."/>
        </authorList>
    </citation>
    <scope>NUCLEOTIDE SEQUENCE [LARGE SCALE GENOMIC DNA]</scope>
    <source>
        <strain evidence="8">W13939</strain>
    </source>
</reference>
<dbReference type="CDD" id="cd17323">
    <property type="entry name" value="MFS_Tpo1_MDR_like"/>
    <property type="match status" value="1"/>
</dbReference>
<evidence type="ECO:0000256" key="5">
    <source>
        <dbReference type="SAM" id="Phobius"/>
    </source>
</evidence>
<dbReference type="InterPro" id="IPR011701">
    <property type="entry name" value="MFS"/>
</dbReference>
<dbReference type="PANTHER" id="PTHR23502">
    <property type="entry name" value="MAJOR FACILITATOR SUPERFAMILY"/>
    <property type="match status" value="1"/>
</dbReference>
<gene>
    <name evidence="7" type="ORF">TRUGW13939_04060</name>
</gene>
<keyword evidence="2 5" id="KW-0812">Transmembrane</keyword>
<protein>
    <recommendedName>
        <fullName evidence="6">Major facilitator superfamily (MFS) profile domain-containing protein</fullName>
    </recommendedName>
</protein>
<dbReference type="SUPFAM" id="SSF103473">
    <property type="entry name" value="MFS general substrate transporter"/>
    <property type="match status" value="1"/>
</dbReference>
<dbReference type="GO" id="GO:0022857">
    <property type="term" value="F:transmembrane transporter activity"/>
    <property type="evidence" value="ECO:0007669"/>
    <property type="project" value="InterPro"/>
</dbReference>
<feature type="transmembrane region" description="Helical" evidence="5">
    <location>
        <begin position="272"/>
        <end position="291"/>
    </location>
</feature>
<keyword evidence="3 5" id="KW-1133">Transmembrane helix</keyword>
<dbReference type="OrthoDB" id="9986881at2759"/>
<keyword evidence="8" id="KW-1185">Reference proteome</keyword>
<evidence type="ECO:0000256" key="2">
    <source>
        <dbReference type="ARBA" id="ARBA00022692"/>
    </source>
</evidence>
<sequence>MESEGSTPKPEAKCTFVDFDGPDDPLHPYNWPVWKRRLISALLAISTMFVAMASSIFATAIPAIMVAEDLSREVSTLGVSLYVLGFATGPIIWASFSELKGRYLPNTVSLFGFIVFSFAAARSGHDVASVFICRYFAGFFGAGPLTLTGATFSDMFPPQEVGTLMTLYSLTVFLGPLLSQPIGGFIILNKSLGWQWTEYLPGILGSAAFLALLFIQQESYHPVILARKADRLRRETGDWSIISKHDTIAIEPRVIVRDFLLLPLRMLVKDPIVLCMCTFGSFVYGLLYLFLTAYPAIFQKVHQMNSGVGGLPYLGIMVGQLIYVASNIVFRNTWIMPRLKQNQFQMVPEWNLPMAIPGAAAFSAGLFWLGWSGYKASIHWIVPTASGILTGFGLLAMFVPSISYVVTARQKRAASAVAAHAFLRSLFGAVFPLFSTFMFQNLGIQWACTLLGCIAALMLPIPVGLYVYGARIRAKVKIEY</sequence>
<dbReference type="EMBL" id="CP055899">
    <property type="protein sequence ID" value="QKX56952.1"/>
    <property type="molecule type" value="Genomic_DNA"/>
</dbReference>
<feature type="transmembrane region" description="Helical" evidence="5">
    <location>
        <begin position="77"/>
        <end position="96"/>
    </location>
</feature>
<keyword evidence="4 5" id="KW-0472">Membrane</keyword>
<dbReference type="PROSITE" id="PS50850">
    <property type="entry name" value="MFS"/>
    <property type="match status" value="1"/>
</dbReference>
<feature type="transmembrane region" description="Helical" evidence="5">
    <location>
        <begin position="127"/>
        <end position="152"/>
    </location>
</feature>
<dbReference type="InterPro" id="IPR036259">
    <property type="entry name" value="MFS_trans_sf"/>
</dbReference>
<name>A0A7H8QSN8_TALRU</name>
<dbReference type="AlphaFoldDB" id="A0A7H8QSN8"/>
<feature type="domain" description="Major facilitator superfamily (MFS) profile" evidence="6">
    <location>
        <begin position="39"/>
        <end position="473"/>
    </location>
</feature>
<comment type="subcellular location">
    <subcellularLocation>
        <location evidence="1">Membrane</location>
        <topology evidence="1">Multi-pass membrane protein</topology>
    </subcellularLocation>
</comment>
<evidence type="ECO:0000256" key="4">
    <source>
        <dbReference type="ARBA" id="ARBA00023136"/>
    </source>
</evidence>
<evidence type="ECO:0000256" key="1">
    <source>
        <dbReference type="ARBA" id="ARBA00004141"/>
    </source>
</evidence>
<feature type="transmembrane region" description="Helical" evidence="5">
    <location>
        <begin position="311"/>
        <end position="330"/>
    </location>
</feature>
<proteinExistence type="predicted"/>
<dbReference type="KEGG" id="trg:TRUGW13939_04060"/>
<feature type="transmembrane region" description="Helical" evidence="5">
    <location>
        <begin position="377"/>
        <end position="405"/>
    </location>
</feature>
<feature type="transmembrane region" description="Helical" evidence="5">
    <location>
        <begin position="103"/>
        <end position="121"/>
    </location>
</feature>
<dbReference type="RefSeq" id="XP_035343130.1">
    <property type="nucleotide sequence ID" value="XM_035487237.1"/>
</dbReference>
<dbReference type="Pfam" id="PF07690">
    <property type="entry name" value="MFS_1"/>
    <property type="match status" value="1"/>
</dbReference>
<feature type="transmembrane region" description="Helical" evidence="5">
    <location>
        <begin position="164"/>
        <end position="187"/>
    </location>
</feature>
<accession>A0A7H8QSN8</accession>
<dbReference type="GeneID" id="55991562"/>
<dbReference type="GO" id="GO:0005886">
    <property type="term" value="C:plasma membrane"/>
    <property type="evidence" value="ECO:0007669"/>
    <property type="project" value="TreeGrafter"/>
</dbReference>
<organism evidence="7 8">
    <name type="scientific">Talaromyces rugulosus</name>
    <name type="common">Penicillium rugulosum</name>
    <dbReference type="NCBI Taxonomy" id="121627"/>
    <lineage>
        <taxon>Eukaryota</taxon>
        <taxon>Fungi</taxon>
        <taxon>Dikarya</taxon>
        <taxon>Ascomycota</taxon>
        <taxon>Pezizomycotina</taxon>
        <taxon>Eurotiomycetes</taxon>
        <taxon>Eurotiomycetidae</taxon>
        <taxon>Eurotiales</taxon>
        <taxon>Trichocomaceae</taxon>
        <taxon>Talaromyces</taxon>
        <taxon>Talaromyces sect. Islandici</taxon>
    </lineage>
</organism>
<evidence type="ECO:0000313" key="7">
    <source>
        <dbReference type="EMBL" id="QKX56952.1"/>
    </source>
</evidence>
<feature type="transmembrane region" description="Helical" evidence="5">
    <location>
        <begin position="444"/>
        <end position="468"/>
    </location>
</feature>
<dbReference type="FunFam" id="1.20.1250.20:FF:000011">
    <property type="entry name" value="MFS multidrug transporter, putative"/>
    <property type="match status" value="1"/>
</dbReference>
<dbReference type="Proteomes" id="UP000509510">
    <property type="component" value="Chromosome II"/>
</dbReference>
<feature type="transmembrane region" description="Helical" evidence="5">
    <location>
        <begin position="417"/>
        <end position="438"/>
    </location>
</feature>
<evidence type="ECO:0000259" key="6">
    <source>
        <dbReference type="PROSITE" id="PS50850"/>
    </source>
</evidence>
<dbReference type="InterPro" id="IPR020846">
    <property type="entry name" value="MFS_dom"/>
</dbReference>
<feature type="transmembrane region" description="Helical" evidence="5">
    <location>
        <begin position="38"/>
        <end position="65"/>
    </location>
</feature>